<organism evidence="2 3">
    <name type="scientific">Halobium palmae</name>
    <dbReference type="NCBI Taxonomy" id="1776492"/>
    <lineage>
        <taxon>Archaea</taxon>
        <taxon>Methanobacteriati</taxon>
        <taxon>Methanobacteriota</taxon>
        <taxon>Stenosarchaea group</taxon>
        <taxon>Halobacteria</taxon>
        <taxon>Halobacteriales</taxon>
        <taxon>Haloferacaceae</taxon>
        <taxon>Halobium</taxon>
    </lineage>
</organism>
<evidence type="ECO:0000313" key="2">
    <source>
        <dbReference type="EMBL" id="MFC6725900.1"/>
    </source>
</evidence>
<dbReference type="InterPro" id="IPR056493">
    <property type="entry name" value="HVO_0513_N"/>
</dbReference>
<evidence type="ECO:0000259" key="1">
    <source>
        <dbReference type="Pfam" id="PF24278"/>
    </source>
</evidence>
<dbReference type="EMBL" id="JBHSWU010000768">
    <property type="protein sequence ID" value="MFC6725900.1"/>
    <property type="molecule type" value="Genomic_DNA"/>
</dbReference>
<feature type="domain" description="HVO-0513-like N-terminal" evidence="1">
    <location>
        <begin position="16"/>
        <end position="151"/>
    </location>
</feature>
<protein>
    <submittedName>
        <fullName evidence="2">Bacterio-opsin activator</fullName>
    </submittedName>
</protein>
<proteinExistence type="predicted"/>
<dbReference type="Proteomes" id="UP001596328">
    <property type="component" value="Unassembled WGS sequence"/>
</dbReference>
<comment type="caution">
    <text evidence="2">The sequence shown here is derived from an EMBL/GenBank/DDBJ whole genome shotgun (WGS) entry which is preliminary data.</text>
</comment>
<reference evidence="2 3" key="1">
    <citation type="journal article" date="2019" name="Int. J. Syst. Evol. Microbiol.">
        <title>The Global Catalogue of Microorganisms (GCM) 10K type strain sequencing project: providing services to taxonomists for standard genome sequencing and annotation.</title>
        <authorList>
            <consortium name="The Broad Institute Genomics Platform"/>
            <consortium name="The Broad Institute Genome Sequencing Center for Infectious Disease"/>
            <person name="Wu L."/>
            <person name="Ma J."/>
        </authorList>
    </citation>
    <scope>NUCLEOTIDE SEQUENCE [LARGE SCALE GENOMIC DNA]</scope>
    <source>
        <strain evidence="2 3">NBRC 111368</strain>
    </source>
</reference>
<dbReference type="Pfam" id="PF24278">
    <property type="entry name" value="HVO_0513_N"/>
    <property type="match status" value="1"/>
</dbReference>
<sequence length="161" mass="18269">MRYLHLTLREPPETRHPMQTFLVESDRMAYEDLLIWNFGADEDHEDALFYVVGDIDAYETAIADVDSVTEYDLTPIDDCSFYSYVHQRTRESDLAFREAFARRSLVVVPPVVYGSDGTTKFTVVGEDEALSAVVDAVPDPIEVSVDRIGEYDRRHARVSAG</sequence>
<gene>
    <name evidence="2" type="ORF">ACFQE1_16305</name>
</gene>
<evidence type="ECO:0000313" key="3">
    <source>
        <dbReference type="Proteomes" id="UP001596328"/>
    </source>
</evidence>
<dbReference type="AlphaFoldDB" id="A0ABD5S2N5"/>
<accession>A0ABD5S2N5</accession>
<name>A0ABD5S2N5_9EURY</name>
<feature type="non-terminal residue" evidence="2">
    <location>
        <position position="161"/>
    </location>
</feature>
<keyword evidence="3" id="KW-1185">Reference proteome</keyword>